<dbReference type="AlphaFoldDB" id="A0A919L8H9"/>
<gene>
    <name evidence="1" type="ORF">GCM10017771_30960</name>
</gene>
<name>A0A919L8H9_9ACTN</name>
<proteinExistence type="predicted"/>
<evidence type="ECO:0000313" key="1">
    <source>
        <dbReference type="EMBL" id="GHH87897.1"/>
    </source>
</evidence>
<reference evidence="1" key="2">
    <citation type="submission" date="2020-09" db="EMBL/GenBank/DDBJ databases">
        <authorList>
            <person name="Sun Q."/>
            <person name="Zhou Y."/>
        </authorList>
    </citation>
    <scope>NUCLEOTIDE SEQUENCE</scope>
    <source>
        <strain evidence="1">CGMCC 4.7403</strain>
    </source>
</reference>
<dbReference type="RefSeq" id="WP_189783042.1">
    <property type="nucleotide sequence ID" value="NZ_BNAT01000009.1"/>
</dbReference>
<organism evidence="1 2">
    <name type="scientific">Streptomyces capitiformicae</name>
    <dbReference type="NCBI Taxonomy" id="2014920"/>
    <lineage>
        <taxon>Bacteria</taxon>
        <taxon>Bacillati</taxon>
        <taxon>Actinomycetota</taxon>
        <taxon>Actinomycetes</taxon>
        <taxon>Kitasatosporales</taxon>
        <taxon>Streptomycetaceae</taxon>
        <taxon>Streptomyces</taxon>
    </lineage>
</organism>
<dbReference type="EMBL" id="BNAT01000009">
    <property type="protein sequence ID" value="GHH87897.1"/>
    <property type="molecule type" value="Genomic_DNA"/>
</dbReference>
<comment type="caution">
    <text evidence="1">The sequence shown here is derived from an EMBL/GenBank/DDBJ whole genome shotgun (WGS) entry which is preliminary data.</text>
</comment>
<accession>A0A919L8H9</accession>
<dbReference type="Gene3D" id="3.40.91.30">
    <property type="match status" value="1"/>
</dbReference>
<reference evidence="1" key="1">
    <citation type="journal article" date="2014" name="Int. J. Syst. Evol. Microbiol.">
        <title>Complete genome sequence of Corynebacterium casei LMG S-19264T (=DSM 44701T), isolated from a smear-ripened cheese.</title>
        <authorList>
            <consortium name="US DOE Joint Genome Institute (JGI-PGF)"/>
            <person name="Walter F."/>
            <person name="Albersmeier A."/>
            <person name="Kalinowski J."/>
            <person name="Ruckert C."/>
        </authorList>
    </citation>
    <scope>NUCLEOTIDE SEQUENCE</scope>
    <source>
        <strain evidence="1">CGMCC 4.7403</strain>
    </source>
</reference>
<dbReference type="Proteomes" id="UP000603227">
    <property type="component" value="Unassembled WGS sequence"/>
</dbReference>
<keyword evidence="2" id="KW-1185">Reference proteome</keyword>
<sequence>MSIQAINTYYSGHHFRSRLEARWAHVFNDLGIRWEYEPQGFLVGDERRPYLPDFLLPDIGWWIEVKGSQERLDMTLLADAVHPTKGMGHNGGSTSLLILGQIPDTNGATPLHHSVTRAAYCGQCHRCSDECDFPPAMYGLHLLMAAADLEHLGADLSTIRPGDLEVWQRWGAMPIPVGRPVTKPLKGDLTKPMLHPGITVGPHVEAAYTLGRTARFEHGEAA</sequence>
<evidence type="ECO:0000313" key="2">
    <source>
        <dbReference type="Proteomes" id="UP000603227"/>
    </source>
</evidence>
<protein>
    <submittedName>
        <fullName evidence="1">Uncharacterized protein</fullName>
    </submittedName>
</protein>